<reference evidence="9" key="1">
    <citation type="submission" date="2016-10" db="EMBL/GenBank/DDBJ databases">
        <authorList>
            <person name="Varghese N."/>
            <person name="Submissions S."/>
        </authorList>
    </citation>
    <scope>NUCLEOTIDE SEQUENCE [LARGE SCALE GENOMIC DNA]</scope>
    <source>
        <strain evidence="9">DSM 17038</strain>
    </source>
</reference>
<evidence type="ECO:0000313" key="8">
    <source>
        <dbReference type="EMBL" id="SFG10071.1"/>
    </source>
</evidence>
<protein>
    <recommendedName>
        <fullName evidence="6">Glycolate oxidase iron-sulfur subunit</fullName>
        <ecNumber evidence="6">1.1.99.14</ecNumber>
    </recommendedName>
</protein>
<dbReference type="Pfam" id="PF02754">
    <property type="entry name" value="CCG"/>
    <property type="match status" value="2"/>
</dbReference>
<dbReference type="RefSeq" id="WP_165613352.1">
    <property type="nucleotide sequence ID" value="NZ_FOOX01000002.1"/>
</dbReference>
<accession>A0A1I2P9D7</accession>
<name>A0A1I2P9D7_9FIRM</name>
<dbReference type="GO" id="GO:0019154">
    <property type="term" value="F:glycolate dehydrogenase activity"/>
    <property type="evidence" value="ECO:0007669"/>
    <property type="project" value="UniProtKB-EC"/>
</dbReference>
<dbReference type="EMBL" id="FOOX01000002">
    <property type="protein sequence ID" value="SFG10071.1"/>
    <property type="molecule type" value="Genomic_DNA"/>
</dbReference>
<keyword evidence="3" id="KW-0677">Repeat</keyword>
<feature type="domain" description="4Fe-4S ferredoxin-type" evidence="7">
    <location>
        <begin position="9"/>
        <end position="38"/>
    </location>
</feature>
<dbReference type="InterPro" id="IPR017900">
    <property type="entry name" value="4Fe4S_Fe_S_CS"/>
</dbReference>
<evidence type="ECO:0000313" key="9">
    <source>
        <dbReference type="Proteomes" id="UP000199337"/>
    </source>
</evidence>
<evidence type="ECO:0000256" key="3">
    <source>
        <dbReference type="ARBA" id="ARBA00022737"/>
    </source>
</evidence>
<dbReference type="PIRSF" id="PIRSF000139">
    <property type="entry name" value="Glc_ox_4Fe-4S"/>
    <property type="match status" value="1"/>
</dbReference>
<keyword evidence="9" id="KW-1185">Reference proteome</keyword>
<comment type="catalytic activity">
    <reaction evidence="6">
        <text>glycolate + A = glyoxylate + AH2</text>
        <dbReference type="Rhea" id="RHEA:21264"/>
        <dbReference type="ChEBI" id="CHEBI:13193"/>
        <dbReference type="ChEBI" id="CHEBI:17499"/>
        <dbReference type="ChEBI" id="CHEBI:29805"/>
        <dbReference type="ChEBI" id="CHEBI:36655"/>
        <dbReference type="EC" id="1.1.99.14"/>
    </reaction>
</comment>
<dbReference type="Gene3D" id="1.10.1060.10">
    <property type="entry name" value="Alpha-helical ferredoxin"/>
    <property type="match status" value="1"/>
</dbReference>
<keyword evidence="6" id="KW-0249">Electron transport</keyword>
<comment type="cofactor">
    <cofactor evidence="6">
        <name>[4Fe-4S] cluster</name>
        <dbReference type="ChEBI" id="CHEBI:49883"/>
    </cofactor>
    <text evidence="6">Binds 2 [4Fe-4S] clusters.</text>
</comment>
<evidence type="ECO:0000256" key="6">
    <source>
        <dbReference type="PIRNR" id="PIRNR000139"/>
    </source>
</evidence>
<sequence>MKDTEQMLKDMYSQTDNCIRCGRCTTVCPTYAATKREPMVARGRVRLAREYIEGALGLSEKLKLYYDLCLGCNACLEVCPPRIKVADLINMLKVQIIQKEGLSFADRVVLKKILAKPQNFRKVMTLLHFNRQVGTTNLLPLHLKEKVKILPDMPKGSIKSLYDNKPGEQKGNYRVGYFVGCLTGAFFPDIARDVVKVLNYHDCNVVLLPQAVCCGLPHRVSGDLQESRKLARKNIELFKAYLVDYIVTDCGSCGHALKDYNNLFEGADNIAGDAAAFSKKVCDINEFLVDIVGLKAGERALDGRRVTYHESCHLNRGQRVSRQPKQILQAIHGLEYVAMPEADWCCGAAGSFAFKHQDMARRILARKINHIKQTGAQYVTAGCPACLIQLGYGQREFKLEYRVKHPVQLLAETIIG</sequence>
<dbReference type="InterPro" id="IPR004017">
    <property type="entry name" value="Cys_rich_dom"/>
</dbReference>
<keyword evidence="5 6" id="KW-0411">Iron-sulfur</keyword>
<comment type="function">
    <text evidence="6">Component of a complex that catalyzes the oxidation of glycolate to glyoxylate.</text>
</comment>
<dbReference type="STRING" id="341036.SAMN05660649_00673"/>
<dbReference type="GO" id="GO:0051539">
    <property type="term" value="F:4 iron, 4 sulfur cluster binding"/>
    <property type="evidence" value="ECO:0007669"/>
    <property type="project" value="UniProtKB-UniRule"/>
</dbReference>
<dbReference type="Pfam" id="PF13183">
    <property type="entry name" value="Fer4_8"/>
    <property type="match status" value="1"/>
</dbReference>
<proteinExistence type="predicted"/>
<dbReference type="PROSITE" id="PS51379">
    <property type="entry name" value="4FE4S_FER_2"/>
    <property type="match status" value="2"/>
</dbReference>
<dbReference type="SUPFAM" id="SSF54862">
    <property type="entry name" value="4Fe-4S ferredoxins"/>
    <property type="match status" value="1"/>
</dbReference>
<gene>
    <name evidence="8" type="ORF">SAMN05660649_00673</name>
</gene>
<dbReference type="GO" id="GO:0046872">
    <property type="term" value="F:metal ion binding"/>
    <property type="evidence" value="ECO:0007669"/>
    <property type="project" value="UniProtKB-UniRule"/>
</dbReference>
<keyword evidence="1 6" id="KW-0004">4Fe-4S</keyword>
<dbReference type="PANTHER" id="PTHR32479:SF17">
    <property type="entry name" value="GLYCOLATE OXIDASE IRON-SULFUR SUBUNIT"/>
    <property type="match status" value="1"/>
</dbReference>
<dbReference type="InterPro" id="IPR009051">
    <property type="entry name" value="Helical_ferredxn"/>
</dbReference>
<dbReference type="PANTHER" id="PTHR32479">
    <property type="entry name" value="GLYCOLATE OXIDASE IRON-SULFUR SUBUNIT"/>
    <property type="match status" value="1"/>
</dbReference>
<dbReference type="InterPro" id="IPR012257">
    <property type="entry name" value="Glc_ox_4Fe-4S"/>
</dbReference>
<evidence type="ECO:0000259" key="7">
    <source>
        <dbReference type="PROSITE" id="PS51379"/>
    </source>
</evidence>
<dbReference type="PROSITE" id="PS00198">
    <property type="entry name" value="4FE4S_FER_1"/>
    <property type="match status" value="2"/>
</dbReference>
<keyword evidence="6" id="KW-0813">Transport</keyword>
<dbReference type="InterPro" id="IPR017896">
    <property type="entry name" value="4Fe4S_Fe-S-bd"/>
</dbReference>
<organism evidence="8 9">
    <name type="scientific">Desulfotruncus arcticus DSM 17038</name>
    <dbReference type="NCBI Taxonomy" id="1121424"/>
    <lineage>
        <taxon>Bacteria</taxon>
        <taxon>Bacillati</taxon>
        <taxon>Bacillota</taxon>
        <taxon>Clostridia</taxon>
        <taxon>Eubacteriales</taxon>
        <taxon>Desulfallaceae</taxon>
        <taxon>Desulfotruncus</taxon>
    </lineage>
</organism>
<dbReference type="Proteomes" id="UP000199337">
    <property type="component" value="Unassembled WGS sequence"/>
</dbReference>
<dbReference type="EC" id="1.1.99.14" evidence="6"/>
<evidence type="ECO:0000256" key="5">
    <source>
        <dbReference type="ARBA" id="ARBA00023014"/>
    </source>
</evidence>
<keyword evidence="2 6" id="KW-0479">Metal-binding</keyword>
<evidence type="ECO:0000256" key="4">
    <source>
        <dbReference type="ARBA" id="ARBA00023004"/>
    </source>
</evidence>
<dbReference type="AlphaFoldDB" id="A0A1I2P9D7"/>
<keyword evidence="4 6" id="KW-0408">Iron</keyword>
<evidence type="ECO:0000256" key="1">
    <source>
        <dbReference type="ARBA" id="ARBA00022485"/>
    </source>
</evidence>
<comment type="catalytic activity">
    <reaction evidence="6">
        <text>(R)-lactate + A = pyruvate + AH2</text>
        <dbReference type="Rhea" id="RHEA:15089"/>
        <dbReference type="ChEBI" id="CHEBI:13193"/>
        <dbReference type="ChEBI" id="CHEBI:15361"/>
        <dbReference type="ChEBI" id="CHEBI:16004"/>
        <dbReference type="ChEBI" id="CHEBI:17499"/>
    </reaction>
</comment>
<feature type="domain" description="4Fe-4S ferredoxin-type" evidence="7">
    <location>
        <begin position="60"/>
        <end position="88"/>
    </location>
</feature>
<evidence type="ECO:0000256" key="2">
    <source>
        <dbReference type="ARBA" id="ARBA00022723"/>
    </source>
</evidence>